<feature type="region of interest" description="Disordered" evidence="1">
    <location>
        <begin position="103"/>
        <end position="122"/>
    </location>
</feature>
<sequence length="308" mass="34433">MRSVQRNALRWCLMATLAPALLSGCLNQTRPSVSAEELSQQLDQRDKHLVSKLSEELKSRQMTKDAEERLTQIEHQLENLPEALDERIRRQLNMAMRSLKTQQQLAAAGEDPSATSQLVQSATDDMPQGKLLLGRAEWIALPQQSVVLRARIDSGANTASLHAIDITTFERDGDTWIQFDLPLPNDADEEAVARGDEATSDDAEDDDKSPRQTVKIEAPLDHYIRIRQASGVEKRPVVKLPIQLGTLSQNVAFTLTDRGDMTYPVLLGRRFMLDLALIDVSQEYIQPRPQIDTAQAAKKNASETQNND</sequence>
<feature type="compositionally biased region" description="Polar residues" evidence="1">
    <location>
        <begin position="113"/>
        <end position="122"/>
    </location>
</feature>
<evidence type="ECO:0000256" key="2">
    <source>
        <dbReference type="SAM" id="SignalP"/>
    </source>
</evidence>
<dbReference type="PANTHER" id="PTHR38037">
    <property type="entry name" value="ZN_PROTEASE DOMAIN-CONTAINING PROTEIN"/>
    <property type="match status" value="1"/>
</dbReference>
<dbReference type="STRING" id="197479.BFW38_07315"/>
<feature type="chain" id="PRO_5009119655" description="Retropepsin-like aspartic endopeptidase domain-containing protein" evidence="2">
    <location>
        <begin position="21"/>
        <end position="308"/>
    </location>
</feature>
<reference evidence="4 5" key="1">
    <citation type="submission" date="2016-08" db="EMBL/GenBank/DDBJ databases">
        <authorList>
            <person name="Seilhamer J.J."/>
        </authorList>
    </citation>
    <scope>NUCLEOTIDE SEQUENCE [LARGE SCALE GENOMIC DNA]</scope>
    <source>
        <strain evidence="4 5">PH27A</strain>
    </source>
</reference>
<keyword evidence="5" id="KW-1185">Reference proteome</keyword>
<dbReference type="EMBL" id="MDTQ01000001">
    <property type="protein sequence ID" value="ODC03386.1"/>
    <property type="molecule type" value="Genomic_DNA"/>
</dbReference>
<dbReference type="Proteomes" id="UP000094291">
    <property type="component" value="Unassembled WGS sequence"/>
</dbReference>
<dbReference type="Gene3D" id="2.40.70.10">
    <property type="entry name" value="Acid Proteases"/>
    <property type="match status" value="1"/>
</dbReference>
<gene>
    <name evidence="4" type="ORF">BFW38_07315</name>
</gene>
<feature type="region of interest" description="Disordered" evidence="1">
    <location>
        <begin position="191"/>
        <end position="211"/>
    </location>
</feature>
<organism evidence="4 5">
    <name type="scientific">Terasakiispira papahanaumokuakeensis</name>
    <dbReference type="NCBI Taxonomy" id="197479"/>
    <lineage>
        <taxon>Bacteria</taxon>
        <taxon>Pseudomonadati</taxon>
        <taxon>Pseudomonadota</taxon>
        <taxon>Gammaproteobacteria</taxon>
        <taxon>Oceanospirillales</taxon>
        <taxon>Terasakiispira</taxon>
    </lineage>
</organism>
<proteinExistence type="predicted"/>
<dbReference type="SUPFAM" id="SSF50630">
    <property type="entry name" value="Acid proteases"/>
    <property type="match status" value="1"/>
</dbReference>
<feature type="domain" description="Retropepsin-like aspartic endopeptidase" evidence="3">
    <location>
        <begin position="133"/>
        <end position="182"/>
    </location>
</feature>
<dbReference type="InterPro" id="IPR021109">
    <property type="entry name" value="Peptidase_aspartic_dom_sf"/>
</dbReference>
<name>A0A1E2V994_9GAMM</name>
<feature type="compositionally biased region" description="Acidic residues" evidence="1">
    <location>
        <begin position="198"/>
        <end position="207"/>
    </location>
</feature>
<keyword evidence="2" id="KW-0732">Signal</keyword>
<evidence type="ECO:0000259" key="3">
    <source>
        <dbReference type="Pfam" id="PF05618"/>
    </source>
</evidence>
<evidence type="ECO:0000256" key="1">
    <source>
        <dbReference type="SAM" id="MobiDB-lite"/>
    </source>
</evidence>
<dbReference type="RefSeq" id="WP_068997802.1">
    <property type="nucleotide sequence ID" value="NZ_MDTQ01000001.1"/>
</dbReference>
<dbReference type="OrthoDB" id="8546610at2"/>
<accession>A0A1E2V994</accession>
<dbReference type="AlphaFoldDB" id="A0A1E2V994"/>
<feature type="signal peptide" evidence="2">
    <location>
        <begin position="1"/>
        <end position="20"/>
    </location>
</feature>
<dbReference type="PROSITE" id="PS51257">
    <property type="entry name" value="PROKAR_LIPOPROTEIN"/>
    <property type="match status" value="1"/>
</dbReference>
<comment type="caution">
    <text evidence="4">The sequence shown here is derived from an EMBL/GenBank/DDBJ whole genome shotgun (WGS) entry which is preliminary data.</text>
</comment>
<evidence type="ECO:0000313" key="5">
    <source>
        <dbReference type="Proteomes" id="UP000094291"/>
    </source>
</evidence>
<dbReference type="InterPro" id="IPR008503">
    <property type="entry name" value="Asp_endopeptidase"/>
</dbReference>
<dbReference type="PANTHER" id="PTHR38037:SF2">
    <property type="entry name" value="ATP-DEPENDENT ZINC PROTEASE DOMAIN-CONTAINING PROTEIN-RELATED"/>
    <property type="match status" value="1"/>
</dbReference>
<dbReference type="Pfam" id="PF05618">
    <property type="entry name" value="Zn_protease"/>
    <property type="match status" value="2"/>
</dbReference>
<protein>
    <recommendedName>
        <fullName evidence="3">Retropepsin-like aspartic endopeptidase domain-containing protein</fullName>
    </recommendedName>
</protein>
<evidence type="ECO:0000313" key="4">
    <source>
        <dbReference type="EMBL" id="ODC03386.1"/>
    </source>
</evidence>
<feature type="domain" description="Retropepsin-like aspartic endopeptidase" evidence="3">
    <location>
        <begin position="207"/>
        <end position="289"/>
    </location>
</feature>